<keyword evidence="3 6" id="KW-0489">Methyltransferase</keyword>
<dbReference type="InterPro" id="IPR050078">
    <property type="entry name" value="Ribosomal_L11_MeTrfase_PrmA"/>
</dbReference>
<dbReference type="HAMAP" id="MF_00735">
    <property type="entry name" value="Methyltr_PrmA"/>
    <property type="match status" value="1"/>
</dbReference>
<proteinExistence type="inferred from homology"/>
<feature type="binding site" evidence="6">
    <location>
        <position position="204"/>
    </location>
    <ligand>
        <name>S-adenosyl-L-methionine</name>
        <dbReference type="ChEBI" id="CHEBI:59789"/>
    </ligand>
</feature>
<evidence type="ECO:0000256" key="1">
    <source>
        <dbReference type="ARBA" id="ARBA00009741"/>
    </source>
</evidence>
<dbReference type="EMBL" id="FOOK01000002">
    <property type="protein sequence ID" value="SFF68237.1"/>
    <property type="molecule type" value="Genomic_DNA"/>
</dbReference>
<evidence type="ECO:0000256" key="4">
    <source>
        <dbReference type="ARBA" id="ARBA00022679"/>
    </source>
</evidence>
<evidence type="ECO:0000256" key="6">
    <source>
        <dbReference type="HAMAP-Rule" id="MF_00735"/>
    </source>
</evidence>
<feature type="binding site" evidence="6">
    <location>
        <position position="161"/>
    </location>
    <ligand>
        <name>S-adenosyl-L-methionine</name>
        <dbReference type="ChEBI" id="CHEBI:59789"/>
    </ligand>
</feature>
<dbReference type="EC" id="2.1.1.-" evidence="6"/>
<dbReference type="Gene3D" id="3.40.50.150">
    <property type="entry name" value="Vaccinia Virus protein VP39"/>
    <property type="match status" value="1"/>
</dbReference>
<name>A0A1I2KSR1_9BACL</name>
<keyword evidence="7" id="KW-0689">Ribosomal protein</keyword>
<dbReference type="GO" id="GO:0032259">
    <property type="term" value="P:methylation"/>
    <property type="evidence" value="ECO:0007669"/>
    <property type="project" value="UniProtKB-KW"/>
</dbReference>
<feature type="binding site" evidence="6">
    <location>
        <position position="182"/>
    </location>
    <ligand>
        <name>S-adenosyl-L-methionine</name>
        <dbReference type="ChEBI" id="CHEBI:59789"/>
    </ligand>
</feature>
<dbReference type="PANTHER" id="PTHR43648">
    <property type="entry name" value="ELECTRON TRANSFER FLAVOPROTEIN BETA SUBUNIT LYSINE METHYLTRANSFERASE"/>
    <property type="match status" value="1"/>
</dbReference>
<organism evidence="7 8">
    <name type="scientific">Planifilum fulgidum</name>
    <dbReference type="NCBI Taxonomy" id="201973"/>
    <lineage>
        <taxon>Bacteria</taxon>
        <taxon>Bacillati</taxon>
        <taxon>Bacillota</taxon>
        <taxon>Bacilli</taxon>
        <taxon>Bacillales</taxon>
        <taxon>Thermoactinomycetaceae</taxon>
        <taxon>Planifilum</taxon>
    </lineage>
</organism>
<evidence type="ECO:0000256" key="2">
    <source>
        <dbReference type="ARBA" id="ARBA00022490"/>
    </source>
</evidence>
<evidence type="ECO:0000313" key="7">
    <source>
        <dbReference type="EMBL" id="SFF68237.1"/>
    </source>
</evidence>
<dbReference type="STRING" id="201973.SAMN04488025_102165"/>
<dbReference type="RefSeq" id="WP_092035596.1">
    <property type="nucleotide sequence ID" value="NZ_FOOK01000002.1"/>
</dbReference>
<reference evidence="7 8" key="1">
    <citation type="submission" date="2016-10" db="EMBL/GenBank/DDBJ databases">
        <authorList>
            <person name="de Groot N.N."/>
        </authorList>
    </citation>
    <scope>NUCLEOTIDE SEQUENCE [LARGE SCALE GENOMIC DNA]</scope>
    <source>
        <strain evidence="7 8">DSM 44945</strain>
    </source>
</reference>
<dbReference type="SUPFAM" id="SSF53335">
    <property type="entry name" value="S-adenosyl-L-methionine-dependent methyltransferases"/>
    <property type="match status" value="1"/>
</dbReference>
<dbReference type="CDD" id="cd02440">
    <property type="entry name" value="AdoMet_MTases"/>
    <property type="match status" value="1"/>
</dbReference>
<comment type="function">
    <text evidence="6">Methylates ribosomal protein L11.</text>
</comment>
<dbReference type="GO" id="GO:0005840">
    <property type="term" value="C:ribosome"/>
    <property type="evidence" value="ECO:0007669"/>
    <property type="project" value="UniProtKB-KW"/>
</dbReference>
<comment type="similarity">
    <text evidence="1 6">Belongs to the methyltransferase superfamily. PrmA family.</text>
</comment>
<evidence type="ECO:0000256" key="3">
    <source>
        <dbReference type="ARBA" id="ARBA00022603"/>
    </source>
</evidence>
<feature type="binding site" evidence="6">
    <location>
        <position position="247"/>
    </location>
    <ligand>
        <name>S-adenosyl-L-methionine</name>
        <dbReference type="ChEBI" id="CHEBI:59789"/>
    </ligand>
</feature>
<protein>
    <recommendedName>
        <fullName evidence="6">Ribosomal protein L11 methyltransferase</fullName>
        <shortName evidence="6">L11 Mtase</shortName>
        <ecNumber evidence="6">2.1.1.-</ecNumber>
    </recommendedName>
</protein>
<dbReference type="PIRSF" id="PIRSF000401">
    <property type="entry name" value="RPL11_MTase"/>
    <property type="match status" value="1"/>
</dbReference>
<dbReference type="AlphaFoldDB" id="A0A1I2KSR1"/>
<dbReference type="OrthoDB" id="9785995at2"/>
<keyword evidence="7" id="KW-0687">Ribonucleoprotein</keyword>
<keyword evidence="5 6" id="KW-0949">S-adenosyl-L-methionine</keyword>
<keyword evidence="4 6" id="KW-0808">Transferase</keyword>
<dbReference type="PANTHER" id="PTHR43648:SF1">
    <property type="entry name" value="ELECTRON TRANSFER FLAVOPROTEIN BETA SUBUNIT LYSINE METHYLTRANSFERASE"/>
    <property type="match status" value="1"/>
</dbReference>
<dbReference type="GO" id="GO:0005737">
    <property type="term" value="C:cytoplasm"/>
    <property type="evidence" value="ECO:0007669"/>
    <property type="project" value="UniProtKB-SubCell"/>
</dbReference>
<dbReference type="Pfam" id="PF06325">
    <property type="entry name" value="PrmA"/>
    <property type="match status" value="1"/>
</dbReference>
<comment type="catalytic activity">
    <reaction evidence="6">
        <text>L-lysyl-[protein] + 3 S-adenosyl-L-methionine = N(6),N(6),N(6)-trimethyl-L-lysyl-[protein] + 3 S-adenosyl-L-homocysteine + 3 H(+)</text>
        <dbReference type="Rhea" id="RHEA:54192"/>
        <dbReference type="Rhea" id="RHEA-COMP:9752"/>
        <dbReference type="Rhea" id="RHEA-COMP:13826"/>
        <dbReference type="ChEBI" id="CHEBI:15378"/>
        <dbReference type="ChEBI" id="CHEBI:29969"/>
        <dbReference type="ChEBI" id="CHEBI:57856"/>
        <dbReference type="ChEBI" id="CHEBI:59789"/>
        <dbReference type="ChEBI" id="CHEBI:61961"/>
    </reaction>
</comment>
<dbReference type="GO" id="GO:0016279">
    <property type="term" value="F:protein-lysine N-methyltransferase activity"/>
    <property type="evidence" value="ECO:0007669"/>
    <property type="project" value="RHEA"/>
</dbReference>
<evidence type="ECO:0000313" key="8">
    <source>
        <dbReference type="Proteomes" id="UP000198661"/>
    </source>
</evidence>
<dbReference type="Proteomes" id="UP000198661">
    <property type="component" value="Unassembled WGS sequence"/>
</dbReference>
<dbReference type="InterPro" id="IPR004498">
    <property type="entry name" value="Ribosomal_PrmA_MeTrfase"/>
</dbReference>
<comment type="subcellular location">
    <subcellularLocation>
        <location evidence="6">Cytoplasm</location>
    </subcellularLocation>
</comment>
<sequence>MNWLEIRVHTSSEAVEAVSSILMELGAGGTVIDDPEVLTRSWDGPFGEIAGLNPRDYPEEGVVVRGYFPESTPEGMLAGRVRDRLAKLPDFGLDPGPAEVSCRIVSEESWEHAWKKYYKPVRVTERLIVCPVWEKADPGQSGTVIRLDPGMAFGTGTHATTQMCLRLLEKHLRPGDRVIDVGCGSGILSIAAAKLGAGSVLAVDLDEVAVRKTRENAGLNGVQDRVSVRTGDLLEGVTEEADLILANLLAPIILRLARDLCRVLRPGGRLIASGIVSDQIRSVQKALEDAGLETVETIGEGDWVALAAKR</sequence>
<dbReference type="NCBIfam" id="TIGR00406">
    <property type="entry name" value="prmA"/>
    <property type="match status" value="1"/>
</dbReference>
<accession>A0A1I2KSR1</accession>
<gene>
    <name evidence="6" type="primary">prmA</name>
    <name evidence="7" type="ORF">SAMN04488025_102165</name>
</gene>
<keyword evidence="8" id="KW-1185">Reference proteome</keyword>
<evidence type="ECO:0000256" key="5">
    <source>
        <dbReference type="ARBA" id="ARBA00022691"/>
    </source>
</evidence>
<keyword evidence="2 6" id="KW-0963">Cytoplasm</keyword>
<dbReference type="InterPro" id="IPR029063">
    <property type="entry name" value="SAM-dependent_MTases_sf"/>
</dbReference>